<dbReference type="GO" id="GO:0005737">
    <property type="term" value="C:cytoplasm"/>
    <property type="evidence" value="ECO:0007669"/>
    <property type="project" value="TreeGrafter"/>
</dbReference>
<evidence type="ECO:0000259" key="12">
    <source>
        <dbReference type="PROSITE" id="PS51352"/>
    </source>
</evidence>
<reference evidence="13 14" key="1">
    <citation type="submission" date="2016-08" db="EMBL/GenBank/DDBJ databases">
        <title>Genome of Bacillus solimangrovi GH2-4.</title>
        <authorList>
            <person name="Lim S."/>
            <person name="Kim B.-C."/>
        </authorList>
    </citation>
    <scope>NUCLEOTIDE SEQUENCE [LARGE SCALE GENOMIC DNA]</scope>
    <source>
        <strain evidence="13 14">GH2-4</strain>
    </source>
</reference>
<evidence type="ECO:0000256" key="2">
    <source>
        <dbReference type="ARBA" id="ARBA00013017"/>
    </source>
</evidence>
<evidence type="ECO:0000256" key="11">
    <source>
        <dbReference type="ARBA" id="ARBA00049091"/>
    </source>
</evidence>
<dbReference type="InterPro" id="IPR050924">
    <property type="entry name" value="Peroxiredoxin_BCP/PrxQ"/>
</dbReference>
<evidence type="ECO:0000256" key="6">
    <source>
        <dbReference type="ARBA" id="ARBA00023157"/>
    </source>
</evidence>
<comment type="catalytic activity">
    <reaction evidence="11">
        <text>a hydroperoxide + [thioredoxin]-dithiol = an alcohol + [thioredoxin]-disulfide + H2O</text>
        <dbReference type="Rhea" id="RHEA:62620"/>
        <dbReference type="Rhea" id="RHEA-COMP:10698"/>
        <dbReference type="Rhea" id="RHEA-COMP:10700"/>
        <dbReference type="ChEBI" id="CHEBI:15377"/>
        <dbReference type="ChEBI" id="CHEBI:29950"/>
        <dbReference type="ChEBI" id="CHEBI:30879"/>
        <dbReference type="ChEBI" id="CHEBI:35924"/>
        <dbReference type="ChEBI" id="CHEBI:50058"/>
        <dbReference type="EC" id="1.11.1.24"/>
    </reaction>
</comment>
<keyword evidence="14" id="KW-1185">Reference proteome</keyword>
<comment type="caution">
    <text evidence="13">The sequence shown here is derived from an EMBL/GenBank/DDBJ whole genome shotgun (WGS) entry which is preliminary data.</text>
</comment>
<accession>A0A1E5LC12</accession>
<name>A0A1E5LC12_9BACI</name>
<dbReference type="Pfam" id="PF00578">
    <property type="entry name" value="AhpC-TSA"/>
    <property type="match status" value="1"/>
</dbReference>
<dbReference type="InterPro" id="IPR000866">
    <property type="entry name" value="AhpC/TSA"/>
</dbReference>
<dbReference type="GO" id="GO:0008379">
    <property type="term" value="F:thioredoxin peroxidase activity"/>
    <property type="evidence" value="ECO:0007669"/>
    <property type="project" value="TreeGrafter"/>
</dbReference>
<keyword evidence="6" id="KW-1015">Disulfide bond</keyword>
<evidence type="ECO:0000256" key="5">
    <source>
        <dbReference type="ARBA" id="ARBA00023002"/>
    </source>
</evidence>
<organism evidence="13 14">
    <name type="scientific">Bacillus solimangrovi</name>
    <dbReference type="NCBI Taxonomy" id="1305675"/>
    <lineage>
        <taxon>Bacteria</taxon>
        <taxon>Bacillati</taxon>
        <taxon>Bacillota</taxon>
        <taxon>Bacilli</taxon>
        <taxon>Bacillales</taxon>
        <taxon>Bacillaceae</taxon>
        <taxon>Bacillus</taxon>
    </lineage>
</organism>
<keyword evidence="3" id="KW-0575">Peroxidase</keyword>
<dbReference type="EC" id="1.11.1.24" evidence="2"/>
<dbReference type="Gene3D" id="3.40.30.10">
    <property type="entry name" value="Glutaredoxin"/>
    <property type="match status" value="1"/>
</dbReference>
<proteinExistence type="inferred from homology"/>
<dbReference type="PANTHER" id="PTHR42801">
    <property type="entry name" value="THIOREDOXIN-DEPENDENT PEROXIDE REDUCTASE"/>
    <property type="match status" value="1"/>
</dbReference>
<comment type="function">
    <text evidence="1">Thiol-specific peroxidase that catalyzes the reduction of hydrogen peroxide and organic hydroperoxides to water and alcohols, respectively. Plays a role in cell protection against oxidative stress by detoxifying peroxides and as sensor of hydrogen peroxide-mediated signaling events.</text>
</comment>
<dbReference type="Proteomes" id="UP000095209">
    <property type="component" value="Unassembled WGS sequence"/>
</dbReference>
<evidence type="ECO:0000313" key="14">
    <source>
        <dbReference type="Proteomes" id="UP000095209"/>
    </source>
</evidence>
<evidence type="ECO:0000313" key="13">
    <source>
        <dbReference type="EMBL" id="OEH91539.1"/>
    </source>
</evidence>
<evidence type="ECO:0000256" key="7">
    <source>
        <dbReference type="ARBA" id="ARBA00023284"/>
    </source>
</evidence>
<evidence type="ECO:0000256" key="10">
    <source>
        <dbReference type="ARBA" id="ARBA00041373"/>
    </source>
</evidence>
<dbReference type="GO" id="GO:0045454">
    <property type="term" value="P:cell redox homeostasis"/>
    <property type="evidence" value="ECO:0007669"/>
    <property type="project" value="TreeGrafter"/>
</dbReference>
<evidence type="ECO:0000256" key="4">
    <source>
        <dbReference type="ARBA" id="ARBA00022862"/>
    </source>
</evidence>
<dbReference type="STRING" id="1305675.BFG57_05355"/>
<gene>
    <name evidence="13" type="ORF">BFG57_05355</name>
</gene>
<evidence type="ECO:0000256" key="8">
    <source>
        <dbReference type="ARBA" id="ARBA00032824"/>
    </source>
</evidence>
<keyword evidence="4" id="KW-0049">Antioxidant</keyword>
<dbReference type="InterPro" id="IPR036249">
    <property type="entry name" value="Thioredoxin-like_sf"/>
</dbReference>
<keyword evidence="5" id="KW-0560">Oxidoreductase</keyword>
<evidence type="ECO:0000256" key="9">
    <source>
        <dbReference type="ARBA" id="ARBA00038489"/>
    </source>
</evidence>
<keyword evidence="7" id="KW-0676">Redox-active center</keyword>
<dbReference type="PROSITE" id="PS51352">
    <property type="entry name" value="THIOREDOXIN_2"/>
    <property type="match status" value="1"/>
</dbReference>
<dbReference type="InterPro" id="IPR013766">
    <property type="entry name" value="Thioredoxin_domain"/>
</dbReference>
<dbReference type="CDD" id="cd02970">
    <property type="entry name" value="PRX_like2"/>
    <property type="match status" value="1"/>
</dbReference>
<dbReference type="PANTHER" id="PTHR42801:SF7">
    <property type="entry name" value="SLL1159 PROTEIN"/>
    <property type="match status" value="1"/>
</dbReference>
<dbReference type="EMBL" id="MJEH01000061">
    <property type="protein sequence ID" value="OEH91539.1"/>
    <property type="molecule type" value="Genomic_DNA"/>
</dbReference>
<dbReference type="GO" id="GO:0034599">
    <property type="term" value="P:cellular response to oxidative stress"/>
    <property type="evidence" value="ECO:0007669"/>
    <property type="project" value="TreeGrafter"/>
</dbReference>
<dbReference type="AlphaFoldDB" id="A0A1E5LC12"/>
<sequence>MMPTLNNDLQKITDKWKETTPIEAWNILENSIKEIQSLGIANGPSIGNKVKDFTLKNAEGEIVNLYEELSKGPVILTFYRGSWCPYCNRQLRAYEEIINEIKQIGASLIAISPQTPDNSLTIQEKHNLSYHVLSDTKGLTAAKYNILFDVPNDVKDVYENIGLDLADYNGPNNWMLPVPSTFMIDETGTIRFSYVNPNYMERLEPDELLEALKTL</sequence>
<comment type="similarity">
    <text evidence="9">Belongs to the peroxiredoxin family. BCP/PrxQ subfamily.</text>
</comment>
<feature type="domain" description="Thioredoxin" evidence="12">
    <location>
        <begin position="44"/>
        <end position="215"/>
    </location>
</feature>
<evidence type="ECO:0000256" key="3">
    <source>
        <dbReference type="ARBA" id="ARBA00022559"/>
    </source>
</evidence>
<dbReference type="SUPFAM" id="SSF52833">
    <property type="entry name" value="Thioredoxin-like"/>
    <property type="match status" value="1"/>
</dbReference>
<protein>
    <recommendedName>
        <fullName evidence="2">thioredoxin-dependent peroxiredoxin</fullName>
        <ecNumber evidence="2">1.11.1.24</ecNumber>
    </recommendedName>
    <alternativeName>
        <fullName evidence="10">Bacterioferritin comigratory protein</fullName>
    </alternativeName>
    <alternativeName>
        <fullName evidence="8">Thioredoxin peroxidase</fullName>
    </alternativeName>
</protein>
<evidence type="ECO:0000256" key="1">
    <source>
        <dbReference type="ARBA" id="ARBA00003330"/>
    </source>
</evidence>